<reference evidence="4" key="1">
    <citation type="journal article" date="2019" name="Int. J. Syst. Evol. Microbiol.">
        <title>The Global Catalogue of Microorganisms (GCM) 10K type strain sequencing project: providing services to taxonomists for standard genome sequencing and annotation.</title>
        <authorList>
            <consortium name="The Broad Institute Genomics Platform"/>
            <consortium name="The Broad Institute Genome Sequencing Center for Infectious Disease"/>
            <person name="Wu L."/>
            <person name="Ma J."/>
        </authorList>
    </citation>
    <scope>NUCLEOTIDE SEQUENCE [LARGE SCALE GENOMIC DNA]</scope>
    <source>
        <strain evidence="4">CGMCC 1.15103</strain>
    </source>
</reference>
<feature type="chain" id="PRO_5045083268" description="Lipoprotein" evidence="2">
    <location>
        <begin position="27"/>
        <end position="98"/>
    </location>
</feature>
<dbReference type="Proteomes" id="UP000602004">
    <property type="component" value="Unassembled WGS sequence"/>
</dbReference>
<proteinExistence type="predicted"/>
<evidence type="ECO:0000313" key="3">
    <source>
        <dbReference type="EMBL" id="GGC42963.1"/>
    </source>
</evidence>
<organism evidence="3 4">
    <name type="scientific">Paraburkholderia caffeinilytica</name>
    <dbReference type="NCBI Taxonomy" id="1761016"/>
    <lineage>
        <taxon>Bacteria</taxon>
        <taxon>Pseudomonadati</taxon>
        <taxon>Pseudomonadota</taxon>
        <taxon>Betaproteobacteria</taxon>
        <taxon>Burkholderiales</taxon>
        <taxon>Burkholderiaceae</taxon>
        <taxon>Paraburkholderia</taxon>
    </lineage>
</organism>
<evidence type="ECO:0008006" key="5">
    <source>
        <dbReference type="Google" id="ProtNLM"/>
    </source>
</evidence>
<keyword evidence="4" id="KW-1185">Reference proteome</keyword>
<keyword evidence="2" id="KW-0732">Signal</keyword>
<evidence type="ECO:0000256" key="1">
    <source>
        <dbReference type="SAM" id="MobiDB-lite"/>
    </source>
</evidence>
<feature type="signal peptide" evidence="2">
    <location>
        <begin position="1"/>
        <end position="26"/>
    </location>
</feature>
<dbReference type="EMBL" id="BMHL01000005">
    <property type="protein sequence ID" value="GGC42963.1"/>
    <property type="molecule type" value="Genomic_DNA"/>
</dbReference>
<evidence type="ECO:0000313" key="4">
    <source>
        <dbReference type="Proteomes" id="UP000602004"/>
    </source>
</evidence>
<protein>
    <recommendedName>
        <fullName evidence="5">Lipoprotein</fullName>
    </recommendedName>
</protein>
<sequence>MNNTRILAAAIAALSLSALLPCCANADDAPGPCASLTRIVAAAPDGLASLTPDDGRGVAQPYGDAGHHVQPRRERRNSTIESGAISMRGNTAGGTPSA</sequence>
<gene>
    <name evidence="3" type="ORF">GCM10011400_32420</name>
</gene>
<evidence type="ECO:0000256" key="2">
    <source>
        <dbReference type="SAM" id="SignalP"/>
    </source>
</evidence>
<name>A0ABQ1MQX7_9BURK</name>
<comment type="caution">
    <text evidence="3">The sequence shown here is derived from an EMBL/GenBank/DDBJ whole genome shotgun (WGS) entry which is preliminary data.</text>
</comment>
<feature type="region of interest" description="Disordered" evidence="1">
    <location>
        <begin position="52"/>
        <end position="98"/>
    </location>
</feature>
<accession>A0ABQ1MQX7</accession>